<reference evidence="2" key="1">
    <citation type="submission" date="2016-11" db="UniProtKB">
        <authorList>
            <consortium name="WormBaseParasite"/>
        </authorList>
    </citation>
    <scope>IDENTIFICATION</scope>
</reference>
<sequence length="68" mass="7430">MTNVGGGGTSYSGDKNAILPEKPLYKAAWKNCTSVFISKSDVDRQLITWPRGAMDNASVYGTEDCRKE</sequence>
<evidence type="ECO:0000313" key="2">
    <source>
        <dbReference type="WBParaSite" id="L893_g26119.t1"/>
    </source>
</evidence>
<organism evidence="1 2">
    <name type="scientific">Steinernema glaseri</name>
    <dbReference type="NCBI Taxonomy" id="37863"/>
    <lineage>
        <taxon>Eukaryota</taxon>
        <taxon>Metazoa</taxon>
        <taxon>Ecdysozoa</taxon>
        <taxon>Nematoda</taxon>
        <taxon>Chromadorea</taxon>
        <taxon>Rhabditida</taxon>
        <taxon>Tylenchina</taxon>
        <taxon>Panagrolaimomorpha</taxon>
        <taxon>Strongyloidoidea</taxon>
        <taxon>Steinernematidae</taxon>
        <taxon>Steinernema</taxon>
    </lineage>
</organism>
<protein>
    <submittedName>
        <fullName evidence="2">PilS cassette</fullName>
    </submittedName>
</protein>
<name>A0A1I7ZG73_9BILA</name>
<keyword evidence="1" id="KW-1185">Reference proteome</keyword>
<accession>A0A1I7ZG73</accession>
<dbReference type="AlphaFoldDB" id="A0A1I7ZG73"/>
<proteinExistence type="predicted"/>
<dbReference type="WBParaSite" id="L893_g26119.t1">
    <property type="protein sequence ID" value="L893_g26119.t1"/>
    <property type="gene ID" value="L893_g26119"/>
</dbReference>
<evidence type="ECO:0000313" key="1">
    <source>
        <dbReference type="Proteomes" id="UP000095287"/>
    </source>
</evidence>
<dbReference type="Proteomes" id="UP000095287">
    <property type="component" value="Unplaced"/>
</dbReference>